<proteinExistence type="inferred from homology"/>
<dbReference type="InterPro" id="IPR055348">
    <property type="entry name" value="DctQ"/>
</dbReference>
<comment type="caution">
    <text evidence="12">The sequence shown here is derived from an EMBL/GenBank/DDBJ whole genome shotgun (WGS) entry which is preliminary data.</text>
</comment>
<gene>
    <name evidence="12" type="ORF">EDC63_12252</name>
</gene>
<feature type="transmembrane region" description="Helical" evidence="9">
    <location>
        <begin position="134"/>
        <end position="151"/>
    </location>
</feature>
<comment type="subunit">
    <text evidence="9">The complex comprises the extracytoplasmic solute receptor protein and the two transmembrane proteins.</text>
</comment>
<keyword evidence="6 9" id="KW-1133">Transmembrane helix</keyword>
<dbReference type="PANTHER" id="PTHR35011:SF4">
    <property type="entry name" value="SLL1102 PROTEIN"/>
    <property type="match status" value="1"/>
</dbReference>
<evidence type="ECO:0000313" key="13">
    <source>
        <dbReference type="Proteomes" id="UP000295367"/>
    </source>
</evidence>
<dbReference type="OrthoDB" id="9795655at2"/>
<evidence type="ECO:0000256" key="8">
    <source>
        <dbReference type="ARBA" id="ARBA00038436"/>
    </source>
</evidence>
<comment type="similarity">
    <text evidence="8 9">Belongs to the TRAP transporter small permease family.</text>
</comment>
<evidence type="ECO:0000256" key="5">
    <source>
        <dbReference type="ARBA" id="ARBA00022692"/>
    </source>
</evidence>
<dbReference type="InterPro" id="IPR007387">
    <property type="entry name" value="TRAP_DctQ"/>
</dbReference>
<accession>A0A4R3XTD8</accession>
<evidence type="ECO:0000259" key="11">
    <source>
        <dbReference type="Pfam" id="PF04290"/>
    </source>
</evidence>
<feature type="transmembrane region" description="Helical" evidence="9">
    <location>
        <begin position="21"/>
        <end position="38"/>
    </location>
</feature>
<keyword evidence="13" id="KW-1185">Reference proteome</keyword>
<comment type="subcellular location">
    <subcellularLocation>
        <location evidence="1 9">Cell inner membrane</location>
        <topology evidence="1 9">Multi-pass membrane protein</topology>
    </subcellularLocation>
</comment>
<keyword evidence="5 9" id="KW-0812">Transmembrane</keyword>
<evidence type="ECO:0000256" key="10">
    <source>
        <dbReference type="SAM" id="MobiDB-lite"/>
    </source>
</evidence>
<evidence type="ECO:0000256" key="2">
    <source>
        <dbReference type="ARBA" id="ARBA00022448"/>
    </source>
</evidence>
<evidence type="ECO:0000256" key="9">
    <source>
        <dbReference type="RuleBase" id="RU369079"/>
    </source>
</evidence>
<feature type="transmembrane region" description="Helical" evidence="9">
    <location>
        <begin position="91"/>
        <end position="114"/>
    </location>
</feature>
<dbReference type="GO" id="GO:0022857">
    <property type="term" value="F:transmembrane transporter activity"/>
    <property type="evidence" value="ECO:0007669"/>
    <property type="project" value="UniProtKB-UniRule"/>
</dbReference>
<sequence>MKALLRIAHLIDYLNERVGHSVYWLILVTVLISTGNAISRKLFNVSSNAFLEIQWYLFSAVFLLAAGYTLKQNEHVRVDVISGRFSKRTQAWLDIFGGLFFLLPMSLIILYYSWPFFTHSLLSQEWSGNPGGLILWPAKALIPAGFLLLLLQGIAEIIKRIGFLLGIEPPEPPSHPPLSEFMDASQKEGEA</sequence>
<dbReference type="RefSeq" id="WP_132920954.1">
    <property type="nucleotide sequence ID" value="NZ_SMCO01000022.1"/>
</dbReference>
<evidence type="ECO:0000313" key="12">
    <source>
        <dbReference type="EMBL" id="TCV82360.1"/>
    </source>
</evidence>
<evidence type="ECO:0000256" key="3">
    <source>
        <dbReference type="ARBA" id="ARBA00022475"/>
    </source>
</evidence>
<dbReference type="GO" id="GO:0005886">
    <property type="term" value="C:plasma membrane"/>
    <property type="evidence" value="ECO:0007669"/>
    <property type="project" value="UniProtKB-SubCell"/>
</dbReference>
<keyword evidence="7 9" id="KW-0472">Membrane</keyword>
<feature type="transmembrane region" description="Helical" evidence="9">
    <location>
        <begin position="53"/>
        <end position="70"/>
    </location>
</feature>
<evidence type="ECO:0000256" key="1">
    <source>
        <dbReference type="ARBA" id="ARBA00004429"/>
    </source>
</evidence>
<feature type="domain" description="Tripartite ATP-independent periplasmic transporters DctQ component" evidence="11">
    <location>
        <begin position="30"/>
        <end position="160"/>
    </location>
</feature>
<dbReference type="Proteomes" id="UP000295367">
    <property type="component" value="Unassembled WGS sequence"/>
</dbReference>
<keyword evidence="3" id="KW-1003">Cell membrane</keyword>
<dbReference type="Pfam" id="PF04290">
    <property type="entry name" value="DctQ"/>
    <property type="match status" value="1"/>
</dbReference>
<reference evidence="12 13" key="1">
    <citation type="submission" date="2019-03" db="EMBL/GenBank/DDBJ databases">
        <title>Genomic Encyclopedia of Type Strains, Phase IV (KMG-IV): sequencing the most valuable type-strain genomes for metagenomic binning, comparative biology and taxonomic classification.</title>
        <authorList>
            <person name="Goeker M."/>
        </authorList>
    </citation>
    <scope>NUCLEOTIDE SEQUENCE [LARGE SCALE GENOMIC DNA]</scope>
    <source>
        <strain evidence="12 13">DSM 100309</strain>
    </source>
</reference>
<dbReference type="EMBL" id="SMCO01000022">
    <property type="protein sequence ID" value="TCV82360.1"/>
    <property type="molecule type" value="Genomic_DNA"/>
</dbReference>
<evidence type="ECO:0000256" key="4">
    <source>
        <dbReference type="ARBA" id="ARBA00022519"/>
    </source>
</evidence>
<name>A0A4R3XTD8_9PROT</name>
<keyword evidence="4 9" id="KW-0997">Cell inner membrane</keyword>
<keyword evidence="2 9" id="KW-0813">Transport</keyword>
<comment type="function">
    <text evidence="9">Part of the tripartite ATP-independent periplasmic (TRAP) transport system.</text>
</comment>
<evidence type="ECO:0000256" key="6">
    <source>
        <dbReference type="ARBA" id="ARBA00022989"/>
    </source>
</evidence>
<evidence type="ECO:0000256" key="7">
    <source>
        <dbReference type="ARBA" id="ARBA00023136"/>
    </source>
</evidence>
<protein>
    <recommendedName>
        <fullName evidence="9">TRAP transporter small permease protein</fullName>
    </recommendedName>
</protein>
<dbReference type="AlphaFoldDB" id="A0A4R3XTD8"/>
<dbReference type="PANTHER" id="PTHR35011">
    <property type="entry name" value="2,3-DIKETO-L-GULONATE TRAP TRANSPORTER SMALL PERMEASE PROTEIN YIAM"/>
    <property type="match status" value="1"/>
</dbReference>
<feature type="region of interest" description="Disordered" evidence="10">
    <location>
        <begin position="172"/>
        <end position="191"/>
    </location>
</feature>
<organism evidence="12 13">
    <name type="scientific">Sulfurirhabdus autotrophica</name>
    <dbReference type="NCBI Taxonomy" id="1706046"/>
    <lineage>
        <taxon>Bacteria</taxon>
        <taxon>Pseudomonadati</taxon>
        <taxon>Pseudomonadota</taxon>
        <taxon>Betaproteobacteria</taxon>
        <taxon>Nitrosomonadales</taxon>
        <taxon>Sulfuricellaceae</taxon>
        <taxon>Sulfurirhabdus</taxon>
    </lineage>
</organism>